<gene>
    <name evidence="2" type="ORF">NAS2_0425</name>
</gene>
<feature type="domain" description="Arcadin 1" evidence="1">
    <location>
        <begin position="23"/>
        <end position="105"/>
    </location>
</feature>
<evidence type="ECO:0000259" key="1">
    <source>
        <dbReference type="Pfam" id="PF18653"/>
    </source>
</evidence>
<evidence type="ECO:0000313" key="2">
    <source>
        <dbReference type="EMBL" id="BBE41815.1"/>
    </source>
</evidence>
<dbReference type="Proteomes" id="UP000509448">
    <property type="component" value="Chromosome"/>
</dbReference>
<accession>A0A4P2VKQ8</accession>
<dbReference type="AlphaFoldDB" id="A0A4P2VKQ8"/>
<dbReference type="InterPro" id="IPR040827">
    <property type="entry name" value="Arcadin_1"/>
</dbReference>
<organism evidence="2 3">
    <name type="scientific">Conexivisphaera calida</name>
    <dbReference type="NCBI Taxonomy" id="1874277"/>
    <lineage>
        <taxon>Archaea</taxon>
        <taxon>Nitrososphaerota</taxon>
        <taxon>Conexivisphaeria</taxon>
        <taxon>Conexivisphaerales</taxon>
        <taxon>Conexivisphaeraceae</taxon>
        <taxon>Conexivisphaera</taxon>
    </lineage>
</organism>
<dbReference type="GeneID" id="55584243"/>
<dbReference type="RefSeq" id="WP_232085628.1">
    <property type="nucleotide sequence ID" value="NZ_AP018732.1"/>
</dbReference>
<proteinExistence type="predicted"/>
<dbReference type="EMBL" id="AP018732">
    <property type="protein sequence ID" value="BBE41815.1"/>
    <property type="molecule type" value="Genomic_DNA"/>
</dbReference>
<evidence type="ECO:0000313" key="3">
    <source>
        <dbReference type="Proteomes" id="UP000509448"/>
    </source>
</evidence>
<sequence>MLVRVFRISSFTDPGTETPGKQIELVGVRRRPAGYMGTPQEEAAIFSNLMNQLQSWGLLPPTRDLAMPKIVLYLTEDEYEMLGIRFEVNDVYELEFKDGRISLKKATESSSQ</sequence>
<dbReference type="Pfam" id="PF18653">
    <property type="entry name" value="Arcadin_1"/>
    <property type="match status" value="1"/>
</dbReference>
<dbReference type="KEGG" id="ccai:NAS2_0425"/>
<protein>
    <recommendedName>
        <fullName evidence="1">Arcadin 1 domain-containing protein</fullName>
    </recommendedName>
</protein>
<reference evidence="2 3" key="1">
    <citation type="journal article" date="2019" name="ISME J.">
        <title>Isolation and characterization of a thermophilic sulfur- and iron-reducing thaumarchaeote from a terrestrial acidic hot spring.</title>
        <authorList>
            <person name="Kato S."/>
            <person name="Itoh T."/>
            <person name="Yuki M."/>
            <person name="Nagamori M."/>
            <person name="Ohnishi M."/>
            <person name="Uematsu K."/>
            <person name="Suzuki K."/>
            <person name="Takashina T."/>
            <person name="Ohkuma M."/>
        </authorList>
    </citation>
    <scope>NUCLEOTIDE SEQUENCE [LARGE SCALE GENOMIC DNA]</scope>
    <source>
        <strain evidence="2 3">NAS-02</strain>
    </source>
</reference>
<keyword evidence="3" id="KW-1185">Reference proteome</keyword>
<name>A0A4P2VKQ8_9ARCH</name>